<dbReference type="InterPro" id="IPR018490">
    <property type="entry name" value="cNMP-bd_dom_sf"/>
</dbReference>
<keyword evidence="1" id="KW-0472">Membrane</keyword>
<dbReference type="InterPro" id="IPR014710">
    <property type="entry name" value="RmlC-like_jellyroll"/>
</dbReference>
<dbReference type="STRING" id="765915.A0A1Y2HD70"/>
<accession>A0A1Y2HD70</accession>
<reference evidence="3 4" key="1">
    <citation type="submission" date="2016-07" db="EMBL/GenBank/DDBJ databases">
        <title>Pervasive Adenine N6-methylation of Active Genes in Fungi.</title>
        <authorList>
            <consortium name="DOE Joint Genome Institute"/>
            <person name="Mondo S.J."/>
            <person name="Dannebaum R.O."/>
            <person name="Kuo R.C."/>
            <person name="Labutti K."/>
            <person name="Haridas S."/>
            <person name="Kuo A."/>
            <person name="Salamov A."/>
            <person name="Ahrendt S.R."/>
            <person name="Lipzen A."/>
            <person name="Sullivan W."/>
            <person name="Andreopoulos W.B."/>
            <person name="Clum A."/>
            <person name="Lindquist E."/>
            <person name="Daum C."/>
            <person name="Ramamoorthy G.K."/>
            <person name="Gryganskyi A."/>
            <person name="Culley D."/>
            <person name="Magnuson J.K."/>
            <person name="James T.Y."/>
            <person name="O'Malley M.A."/>
            <person name="Stajich J.E."/>
            <person name="Spatafora J.W."/>
            <person name="Visel A."/>
            <person name="Grigoriev I.V."/>
        </authorList>
    </citation>
    <scope>NUCLEOTIDE SEQUENCE [LARGE SCALE GENOMIC DNA]</scope>
    <source>
        <strain evidence="3 4">PL171</strain>
    </source>
</reference>
<sequence length="301" mass="34823">MAIVTIESVAVRYMYSASDIPSLELTFALLRLVRLLHTGDTLIWFRDMRFPYVPRAFSRLLKNLLVAVYVSLFNSCIFWFTSSRLHPQRRFIARYLVDDEGIPTGLLFRFLFNYVDAQKALFFILRDVKVVWEAGYQAVEMLLASVVYGSIFGNLVSIVRSLNVQGHYDKMAKSRNFKKTFLRQYLIANQFPATLQQRILDQEEFDFLHKKGMDLDEIVNSLPSGMRRDILMHLYWSLIEKVPLFAKTDMAFKQALIERITMINVQSGFYVFKQGDTGTDLFLVKKGAVAIMSADETRLAT</sequence>
<evidence type="ECO:0000256" key="1">
    <source>
        <dbReference type="SAM" id="Phobius"/>
    </source>
</evidence>
<keyword evidence="4" id="KW-1185">Reference proteome</keyword>
<dbReference type="InterPro" id="IPR050818">
    <property type="entry name" value="KCNH_animal-type"/>
</dbReference>
<dbReference type="Gene3D" id="2.60.120.10">
    <property type="entry name" value="Jelly Rolls"/>
    <property type="match status" value="1"/>
</dbReference>
<protein>
    <submittedName>
        <fullName evidence="3">Cyclic nucleotide-binding-like protein</fullName>
    </submittedName>
</protein>
<feature type="domain" description="Cyclic nucleotide-binding" evidence="2">
    <location>
        <begin position="244"/>
        <end position="301"/>
    </location>
</feature>
<evidence type="ECO:0000313" key="3">
    <source>
        <dbReference type="EMBL" id="ORZ32519.1"/>
    </source>
</evidence>
<keyword evidence="1" id="KW-0812">Transmembrane</keyword>
<gene>
    <name evidence="3" type="ORF">BCR44DRAFT_145758</name>
</gene>
<dbReference type="Proteomes" id="UP000193411">
    <property type="component" value="Unassembled WGS sequence"/>
</dbReference>
<dbReference type="AlphaFoldDB" id="A0A1Y2HD70"/>
<dbReference type="OrthoDB" id="5593398at2759"/>
<dbReference type="PANTHER" id="PTHR10217:SF435">
    <property type="entry name" value="POTASSIUM VOLTAGE-GATED CHANNEL PROTEIN EAG"/>
    <property type="match status" value="1"/>
</dbReference>
<dbReference type="SUPFAM" id="SSF51206">
    <property type="entry name" value="cAMP-binding domain-like"/>
    <property type="match status" value="1"/>
</dbReference>
<organism evidence="3 4">
    <name type="scientific">Catenaria anguillulae PL171</name>
    <dbReference type="NCBI Taxonomy" id="765915"/>
    <lineage>
        <taxon>Eukaryota</taxon>
        <taxon>Fungi</taxon>
        <taxon>Fungi incertae sedis</taxon>
        <taxon>Blastocladiomycota</taxon>
        <taxon>Blastocladiomycetes</taxon>
        <taxon>Blastocladiales</taxon>
        <taxon>Catenariaceae</taxon>
        <taxon>Catenaria</taxon>
    </lineage>
</organism>
<dbReference type="EMBL" id="MCFL01000045">
    <property type="protein sequence ID" value="ORZ32519.1"/>
    <property type="molecule type" value="Genomic_DNA"/>
</dbReference>
<proteinExistence type="predicted"/>
<name>A0A1Y2HD70_9FUNG</name>
<dbReference type="InterPro" id="IPR000595">
    <property type="entry name" value="cNMP-bd_dom"/>
</dbReference>
<feature type="transmembrane region" description="Helical" evidence="1">
    <location>
        <begin position="60"/>
        <end position="80"/>
    </location>
</feature>
<dbReference type="GO" id="GO:0005249">
    <property type="term" value="F:voltage-gated potassium channel activity"/>
    <property type="evidence" value="ECO:0007669"/>
    <property type="project" value="TreeGrafter"/>
</dbReference>
<evidence type="ECO:0000313" key="4">
    <source>
        <dbReference type="Proteomes" id="UP000193411"/>
    </source>
</evidence>
<comment type="caution">
    <text evidence="3">The sequence shown here is derived from an EMBL/GenBank/DDBJ whole genome shotgun (WGS) entry which is preliminary data.</text>
</comment>
<keyword evidence="1" id="KW-1133">Transmembrane helix</keyword>
<dbReference type="Gene3D" id="1.10.287.630">
    <property type="entry name" value="Helix hairpin bin"/>
    <property type="match status" value="1"/>
</dbReference>
<dbReference type="PANTHER" id="PTHR10217">
    <property type="entry name" value="VOLTAGE AND LIGAND GATED POTASSIUM CHANNEL"/>
    <property type="match status" value="1"/>
</dbReference>
<dbReference type="GO" id="GO:0005886">
    <property type="term" value="C:plasma membrane"/>
    <property type="evidence" value="ECO:0007669"/>
    <property type="project" value="TreeGrafter"/>
</dbReference>
<evidence type="ECO:0000259" key="2">
    <source>
        <dbReference type="PROSITE" id="PS50042"/>
    </source>
</evidence>
<dbReference type="GO" id="GO:0042391">
    <property type="term" value="P:regulation of membrane potential"/>
    <property type="evidence" value="ECO:0007669"/>
    <property type="project" value="TreeGrafter"/>
</dbReference>
<dbReference type="PROSITE" id="PS50042">
    <property type="entry name" value="CNMP_BINDING_3"/>
    <property type="match status" value="1"/>
</dbReference>